<reference evidence="1 2" key="2">
    <citation type="journal article" date="2016" name="Genome Announc.">
        <title>Draft Genome Sequence of the N2-Fixing Cyanobacterium Nostoc piscinale CENA21, Isolated from the Brazilian Amazon Floodplain.</title>
        <authorList>
            <person name="Leao T."/>
            <person name="Guimaraes P.I."/>
            <person name="de Melo A.G."/>
            <person name="Ramos R.T."/>
            <person name="Leao P.N."/>
            <person name="Silva A."/>
            <person name="Fiore M.F."/>
            <person name="Schneider M.P."/>
        </authorList>
    </citation>
    <scope>NUCLEOTIDE SEQUENCE [LARGE SCALE GENOMIC DNA]</scope>
    <source>
        <strain evidence="1 2">CENA21</strain>
    </source>
</reference>
<dbReference type="Proteomes" id="UP000062645">
    <property type="component" value="Chromosome"/>
</dbReference>
<gene>
    <name evidence="1" type="ORF">ACX27_26790</name>
</gene>
<dbReference type="AlphaFoldDB" id="A0A0M4TP41"/>
<name>A0A0M4TP41_9NOSO</name>
<organism evidence="1 2">
    <name type="scientific">Nostoc piscinale CENA21</name>
    <dbReference type="NCBI Taxonomy" id="224013"/>
    <lineage>
        <taxon>Bacteria</taxon>
        <taxon>Bacillati</taxon>
        <taxon>Cyanobacteriota</taxon>
        <taxon>Cyanophyceae</taxon>
        <taxon>Nostocales</taxon>
        <taxon>Nostocaceae</taxon>
        <taxon>Nostoc</taxon>
    </lineage>
</organism>
<reference evidence="2" key="1">
    <citation type="submission" date="2015-07" db="EMBL/GenBank/DDBJ databases">
        <title>Genome Of Nitrogen-Fixing Cyanobacterium Nostoc piscinale CENA21 From Solimoes/Amazon River Floodplain Sediments And Comparative Genomics To Uncover Biosynthetic Natural Products Potential.</title>
        <authorList>
            <person name="Leao T.F."/>
            <person name="Leao P.N."/>
            <person name="Guimaraes P.I."/>
            <person name="de Melo A.G.C."/>
            <person name="Ramos R.T.J."/>
            <person name="Silva A."/>
            <person name="Fiore M.F."/>
            <person name="Schneider M.P.C."/>
        </authorList>
    </citation>
    <scope>NUCLEOTIDE SEQUENCE [LARGE SCALE GENOMIC DNA]</scope>
    <source>
        <strain evidence="2">CENA21</strain>
    </source>
</reference>
<evidence type="ECO:0000313" key="1">
    <source>
        <dbReference type="EMBL" id="ALF55636.1"/>
    </source>
</evidence>
<keyword evidence="2" id="KW-1185">Reference proteome</keyword>
<accession>A0A0M4TP41</accession>
<dbReference type="EMBL" id="CP012036">
    <property type="protein sequence ID" value="ALF55636.1"/>
    <property type="molecule type" value="Genomic_DNA"/>
</dbReference>
<dbReference type="RefSeq" id="WP_062296985.1">
    <property type="nucleotide sequence ID" value="NZ_CP012036.1"/>
</dbReference>
<proteinExistence type="predicted"/>
<dbReference type="KEGG" id="npz:ACX27_26790"/>
<sequence>MAGQNISLDEAIQELINIYKPMLEANYKNYYYHVVELKYRENVIWVNGRPYINLSEIIEAKAQILADDYKIDRAHISHWISSIREASKDGTLNDVLFIFMRLRDYLPKF</sequence>
<dbReference type="PATRIC" id="fig|224013.5.peg.6414"/>
<protein>
    <submittedName>
        <fullName evidence="1">Uncharacterized protein</fullName>
    </submittedName>
</protein>
<evidence type="ECO:0000313" key="2">
    <source>
        <dbReference type="Proteomes" id="UP000062645"/>
    </source>
</evidence>